<gene>
    <name evidence="11" type="ORF">ONB1V03_LOCUS9605</name>
</gene>
<keyword evidence="8" id="KW-0255">Endonuclease</keyword>
<keyword evidence="10" id="KW-0862">Zinc</keyword>
<dbReference type="Gene3D" id="3.60.15.10">
    <property type="entry name" value="Ribonuclease Z/Hydroxyacylglutathione hydrolase-like"/>
    <property type="match status" value="2"/>
</dbReference>
<dbReference type="GO" id="GO:0042781">
    <property type="term" value="F:3'-tRNA processing endoribonuclease activity"/>
    <property type="evidence" value="ECO:0007669"/>
    <property type="project" value="UniProtKB-EC"/>
</dbReference>
<reference evidence="11" key="1">
    <citation type="submission" date="2020-11" db="EMBL/GenBank/DDBJ databases">
        <authorList>
            <person name="Tran Van P."/>
        </authorList>
    </citation>
    <scope>NUCLEOTIDE SEQUENCE</scope>
</reference>
<sequence>PNDISFVYICKLKDRPGELLVKKCIELKLPPGPLLDKLRSGEDIVLSDNRVICSKDLVGPEDKGPIFIVLECPSLQYIDSLLSNESILQHLSSDLVSVVMHFTPNHVFTDERYQQWMRRLGDSVDHLVLNDDNPKQSHVGANQLQIQLNLIDCKYKGNELTHASLLYGVRIVSLLNSGSLQSPKLRLTVVDIDVNAFREEAFSNNKFMESLNKYHSLESQLVTETQDYPEIIFLGTGCSVPSKMRNMSGIWVNMDSETSLLLDCGEGTFGQLSRFYGKECDSRLKQLKAIYVSHLHGDHHLGVLQFLKQRSLVTREPLLLILPPEVINWLQNCNEFVEQISHLYEIIDIKKFMTESDDKVLNRLRLNELRTCLVPHCADSYGLSFTTKSEPNFKIVYSGDTQPTPTLTTIGHNCDLLIHEASMEDLLVDEARLKSHSTTSEAIAVGFLYLRFK</sequence>
<dbReference type="GO" id="GO:0005739">
    <property type="term" value="C:mitochondrion"/>
    <property type="evidence" value="ECO:0007669"/>
    <property type="project" value="TreeGrafter"/>
</dbReference>
<dbReference type="GO" id="GO:0046872">
    <property type="term" value="F:metal ion binding"/>
    <property type="evidence" value="ECO:0007669"/>
    <property type="project" value="UniProtKB-KW"/>
</dbReference>
<dbReference type="Pfam" id="PF23023">
    <property type="entry name" value="Anti-Pycsar_Apyc1"/>
    <property type="match status" value="1"/>
</dbReference>
<feature type="non-terminal residue" evidence="11">
    <location>
        <position position="453"/>
    </location>
</feature>
<keyword evidence="7" id="KW-0479">Metal-binding</keyword>
<evidence type="ECO:0000313" key="12">
    <source>
        <dbReference type="Proteomes" id="UP000728032"/>
    </source>
</evidence>
<evidence type="ECO:0000256" key="4">
    <source>
        <dbReference type="ARBA" id="ARBA00012477"/>
    </source>
</evidence>
<dbReference type="EMBL" id="OC920919">
    <property type="protein sequence ID" value="CAD7652947.1"/>
    <property type="molecule type" value="Genomic_DNA"/>
</dbReference>
<evidence type="ECO:0000256" key="5">
    <source>
        <dbReference type="ARBA" id="ARBA00022694"/>
    </source>
</evidence>
<evidence type="ECO:0000256" key="8">
    <source>
        <dbReference type="ARBA" id="ARBA00022759"/>
    </source>
</evidence>
<evidence type="ECO:0000256" key="2">
    <source>
        <dbReference type="ARBA" id="ARBA00001947"/>
    </source>
</evidence>
<keyword evidence="6" id="KW-0540">Nuclease</keyword>
<evidence type="ECO:0000256" key="1">
    <source>
        <dbReference type="ARBA" id="ARBA00000402"/>
    </source>
</evidence>
<comment type="similarity">
    <text evidence="3">Belongs to the RNase Z family.</text>
</comment>
<organism evidence="11">
    <name type="scientific">Oppiella nova</name>
    <dbReference type="NCBI Taxonomy" id="334625"/>
    <lineage>
        <taxon>Eukaryota</taxon>
        <taxon>Metazoa</taxon>
        <taxon>Ecdysozoa</taxon>
        <taxon>Arthropoda</taxon>
        <taxon>Chelicerata</taxon>
        <taxon>Arachnida</taxon>
        <taxon>Acari</taxon>
        <taxon>Acariformes</taxon>
        <taxon>Sarcoptiformes</taxon>
        <taxon>Oribatida</taxon>
        <taxon>Brachypylina</taxon>
        <taxon>Oppioidea</taxon>
        <taxon>Oppiidae</taxon>
        <taxon>Oppiella</taxon>
    </lineage>
</organism>
<dbReference type="SUPFAM" id="SSF56281">
    <property type="entry name" value="Metallo-hydrolase/oxidoreductase"/>
    <property type="match status" value="2"/>
</dbReference>
<evidence type="ECO:0000256" key="3">
    <source>
        <dbReference type="ARBA" id="ARBA00007823"/>
    </source>
</evidence>
<dbReference type="PANTHER" id="PTHR12553">
    <property type="entry name" value="ZINC PHOSPHODIESTERASE ELAC PROTEIN 2"/>
    <property type="match status" value="1"/>
</dbReference>
<evidence type="ECO:0000313" key="11">
    <source>
        <dbReference type="EMBL" id="CAD7652947.1"/>
    </source>
</evidence>
<comment type="cofactor">
    <cofactor evidence="2">
        <name>Zn(2+)</name>
        <dbReference type="ChEBI" id="CHEBI:29105"/>
    </cofactor>
</comment>
<keyword evidence="12" id="KW-1185">Reference proteome</keyword>
<dbReference type="EC" id="3.1.26.11" evidence="4"/>
<comment type="catalytic activity">
    <reaction evidence="1">
        <text>Endonucleolytic cleavage of RNA, removing extra 3' nucleotides from tRNA precursor, generating 3' termini of tRNAs. A 3'-hydroxy group is left at the tRNA terminus and a 5'-phosphoryl group is left at the trailer molecule.</text>
        <dbReference type="EC" id="3.1.26.11"/>
    </reaction>
</comment>
<dbReference type="EMBL" id="CAJPVJ010006094">
    <property type="protein sequence ID" value="CAG2170134.1"/>
    <property type="molecule type" value="Genomic_DNA"/>
</dbReference>
<protein>
    <recommendedName>
        <fullName evidence="4">ribonuclease Z</fullName>
        <ecNumber evidence="4">3.1.26.11</ecNumber>
    </recommendedName>
</protein>
<dbReference type="GO" id="GO:1990180">
    <property type="term" value="P:mitochondrial tRNA 3'-end processing"/>
    <property type="evidence" value="ECO:0007669"/>
    <property type="project" value="TreeGrafter"/>
</dbReference>
<evidence type="ECO:0000256" key="9">
    <source>
        <dbReference type="ARBA" id="ARBA00022801"/>
    </source>
</evidence>
<dbReference type="AlphaFoldDB" id="A0A7R9QPD3"/>
<dbReference type="Proteomes" id="UP000728032">
    <property type="component" value="Unassembled WGS sequence"/>
</dbReference>
<evidence type="ECO:0000256" key="10">
    <source>
        <dbReference type="ARBA" id="ARBA00022833"/>
    </source>
</evidence>
<evidence type="ECO:0000256" key="6">
    <source>
        <dbReference type="ARBA" id="ARBA00022722"/>
    </source>
</evidence>
<feature type="non-terminal residue" evidence="11">
    <location>
        <position position="1"/>
    </location>
</feature>
<dbReference type="InterPro" id="IPR047151">
    <property type="entry name" value="RNZ2-like"/>
</dbReference>
<accession>A0A7R9QPD3</accession>
<evidence type="ECO:0000256" key="7">
    <source>
        <dbReference type="ARBA" id="ARBA00022723"/>
    </source>
</evidence>
<dbReference type="PANTHER" id="PTHR12553:SF49">
    <property type="entry name" value="ZINC PHOSPHODIESTERASE ELAC PROTEIN 2"/>
    <property type="match status" value="1"/>
</dbReference>
<proteinExistence type="inferred from homology"/>
<dbReference type="InterPro" id="IPR036866">
    <property type="entry name" value="RibonucZ/Hydroxyglut_hydro"/>
</dbReference>
<dbReference type="CDD" id="cd07718">
    <property type="entry name" value="RNaseZ_ELAC1_ELAC2-C-term-like_MBL-fold"/>
    <property type="match status" value="1"/>
</dbReference>
<keyword evidence="5" id="KW-0819">tRNA processing</keyword>
<keyword evidence="9" id="KW-0378">Hydrolase</keyword>
<name>A0A7R9QPD3_9ACAR</name>
<dbReference type="OrthoDB" id="527344at2759"/>